<comment type="caution">
    <text evidence="2">The sequence shown here is derived from an EMBL/GenBank/DDBJ whole genome shotgun (WGS) entry which is preliminary data.</text>
</comment>
<reference evidence="2" key="2">
    <citation type="journal article" date="2021" name="PeerJ">
        <title>Extensive microbial diversity within the chicken gut microbiome revealed by metagenomics and culture.</title>
        <authorList>
            <person name="Gilroy R."/>
            <person name="Ravi A."/>
            <person name="Getino M."/>
            <person name="Pursley I."/>
            <person name="Horton D.L."/>
            <person name="Alikhan N.F."/>
            <person name="Baker D."/>
            <person name="Gharbi K."/>
            <person name="Hall N."/>
            <person name="Watson M."/>
            <person name="Adriaenssens E.M."/>
            <person name="Foster-Nyarko E."/>
            <person name="Jarju S."/>
            <person name="Secka A."/>
            <person name="Antonio M."/>
            <person name="Oren A."/>
            <person name="Chaudhuri R.R."/>
            <person name="La Ragione R."/>
            <person name="Hildebrand F."/>
            <person name="Pallen M.J."/>
        </authorList>
    </citation>
    <scope>NUCLEOTIDE SEQUENCE</scope>
    <source>
        <strain evidence="2">ChiSxjej2B14-8506</strain>
    </source>
</reference>
<dbReference type="AlphaFoldDB" id="A0A9D1LQK7"/>
<evidence type="ECO:0000313" key="3">
    <source>
        <dbReference type="Proteomes" id="UP000824123"/>
    </source>
</evidence>
<dbReference type="PROSITE" id="PS51257">
    <property type="entry name" value="PROKAR_LIPOPROTEIN"/>
    <property type="match status" value="1"/>
</dbReference>
<feature type="signal peptide" evidence="1">
    <location>
        <begin position="1"/>
        <end position="22"/>
    </location>
</feature>
<sequence>MRTFSIIAAVITALLVACVGYAALTTEVGVNVVAVSSEPASNRTEAFTTVNTWVKEQNSSSITRFTGDELGDISNYTLVYLTVEVNNWSFMPAEWVQLQVQPAAGDVLQIRQDPGTARPLGKSAFQAVLLTTSQDVSSPRQVTVEYYLLGSKYTATSAVS</sequence>
<dbReference type="Proteomes" id="UP000824123">
    <property type="component" value="Unassembled WGS sequence"/>
</dbReference>
<keyword evidence="1" id="KW-0732">Signal</keyword>
<accession>A0A9D1LQK7</accession>
<evidence type="ECO:0000313" key="2">
    <source>
        <dbReference type="EMBL" id="HIU46170.1"/>
    </source>
</evidence>
<reference evidence="2" key="1">
    <citation type="submission" date="2020-10" db="EMBL/GenBank/DDBJ databases">
        <authorList>
            <person name="Gilroy R."/>
        </authorList>
    </citation>
    <scope>NUCLEOTIDE SEQUENCE</scope>
    <source>
        <strain evidence="2">ChiSxjej2B14-8506</strain>
    </source>
</reference>
<proteinExistence type="predicted"/>
<dbReference type="EMBL" id="DVNK01000024">
    <property type="protein sequence ID" value="HIU46170.1"/>
    <property type="molecule type" value="Genomic_DNA"/>
</dbReference>
<feature type="chain" id="PRO_5038584882" evidence="1">
    <location>
        <begin position="23"/>
        <end position="160"/>
    </location>
</feature>
<evidence type="ECO:0000256" key="1">
    <source>
        <dbReference type="SAM" id="SignalP"/>
    </source>
</evidence>
<protein>
    <submittedName>
        <fullName evidence="2">Uncharacterized protein</fullName>
    </submittedName>
</protein>
<gene>
    <name evidence="2" type="ORF">IAC59_02805</name>
</gene>
<name>A0A9D1LQK7_9FIRM</name>
<organism evidence="2 3">
    <name type="scientific">Candidatus Fimadaptatus faecigallinarum</name>
    <dbReference type="NCBI Taxonomy" id="2840814"/>
    <lineage>
        <taxon>Bacteria</taxon>
        <taxon>Bacillati</taxon>
        <taxon>Bacillota</taxon>
        <taxon>Clostridia</taxon>
        <taxon>Eubacteriales</taxon>
        <taxon>Candidatus Fimadaptatus</taxon>
    </lineage>
</organism>